<protein>
    <submittedName>
        <fullName evidence="1">Uncharacterized protein</fullName>
    </submittedName>
</protein>
<comment type="caution">
    <text evidence="1">The sequence shown here is derived from an EMBL/GenBank/DDBJ whole genome shotgun (WGS) entry which is preliminary data.</text>
</comment>
<dbReference type="EMBL" id="VSSQ01027263">
    <property type="protein sequence ID" value="MPM76409.1"/>
    <property type="molecule type" value="Genomic_DNA"/>
</dbReference>
<name>A0A645CHK5_9ZZZZ</name>
<evidence type="ECO:0000313" key="1">
    <source>
        <dbReference type="EMBL" id="MPM76409.1"/>
    </source>
</evidence>
<proteinExistence type="predicted"/>
<sequence>MQRFDTVFSRRTAKQRYGREARVAPLAIGNLHHHRFFQFVDAEDAVIK</sequence>
<gene>
    <name evidence="1" type="ORF">SDC9_123407</name>
</gene>
<accession>A0A645CHK5</accession>
<organism evidence="1">
    <name type="scientific">bioreactor metagenome</name>
    <dbReference type="NCBI Taxonomy" id="1076179"/>
    <lineage>
        <taxon>unclassified sequences</taxon>
        <taxon>metagenomes</taxon>
        <taxon>ecological metagenomes</taxon>
    </lineage>
</organism>
<dbReference type="AlphaFoldDB" id="A0A645CHK5"/>
<reference evidence="1" key="1">
    <citation type="submission" date="2019-08" db="EMBL/GenBank/DDBJ databases">
        <authorList>
            <person name="Kucharzyk K."/>
            <person name="Murdoch R.W."/>
            <person name="Higgins S."/>
            <person name="Loffler F."/>
        </authorList>
    </citation>
    <scope>NUCLEOTIDE SEQUENCE</scope>
</reference>